<keyword evidence="2" id="KW-1185">Reference proteome</keyword>
<proteinExistence type="predicted"/>
<feature type="non-terminal residue" evidence="1">
    <location>
        <position position="1"/>
    </location>
</feature>
<accession>A0ACA9RD12</accession>
<dbReference type="Proteomes" id="UP000789920">
    <property type="component" value="Unassembled WGS sequence"/>
</dbReference>
<protein>
    <submittedName>
        <fullName evidence="1">35143_t:CDS:1</fullName>
    </submittedName>
</protein>
<gene>
    <name evidence="1" type="ORF">RPERSI_LOCUS18640</name>
</gene>
<evidence type="ECO:0000313" key="2">
    <source>
        <dbReference type="Proteomes" id="UP000789920"/>
    </source>
</evidence>
<sequence length="173" mass="19501">EEHELVKVEEHARNVAPISKARALDNGQRVRKCKSKGVLQPLAIKYNANTQTTRNITSHNSSNIPVPPRIKVSDDVLLIGTAYNSLVVTNEAVLQAIVKILLPSKHRVPALCLVIDGKKQKGSDRFDATGNQVRNFGANELETLDKILEVEDEEFLLNRRYVYWSKDLKKMMN</sequence>
<reference evidence="1" key="1">
    <citation type="submission" date="2021-06" db="EMBL/GenBank/DDBJ databases">
        <authorList>
            <person name="Kallberg Y."/>
            <person name="Tangrot J."/>
            <person name="Rosling A."/>
        </authorList>
    </citation>
    <scope>NUCLEOTIDE SEQUENCE</scope>
    <source>
        <strain evidence="1">MA461A</strain>
    </source>
</reference>
<name>A0ACA9RD12_9GLOM</name>
<evidence type="ECO:0000313" key="1">
    <source>
        <dbReference type="EMBL" id="CAG8788045.1"/>
    </source>
</evidence>
<comment type="caution">
    <text evidence="1">The sequence shown here is derived from an EMBL/GenBank/DDBJ whole genome shotgun (WGS) entry which is preliminary data.</text>
</comment>
<organism evidence="1 2">
    <name type="scientific">Racocetra persica</name>
    <dbReference type="NCBI Taxonomy" id="160502"/>
    <lineage>
        <taxon>Eukaryota</taxon>
        <taxon>Fungi</taxon>
        <taxon>Fungi incertae sedis</taxon>
        <taxon>Mucoromycota</taxon>
        <taxon>Glomeromycotina</taxon>
        <taxon>Glomeromycetes</taxon>
        <taxon>Diversisporales</taxon>
        <taxon>Gigasporaceae</taxon>
        <taxon>Racocetra</taxon>
    </lineage>
</organism>
<dbReference type="EMBL" id="CAJVQC010049727">
    <property type="protein sequence ID" value="CAG8788045.1"/>
    <property type="molecule type" value="Genomic_DNA"/>
</dbReference>